<evidence type="ECO:0000313" key="3">
    <source>
        <dbReference type="EMBL" id="RGV57254.1"/>
    </source>
</evidence>
<evidence type="ECO:0000259" key="2">
    <source>
        <dbReference type="Pfam" id="PF13635"/>
    </source>
</evidence>
<sequence>MKQYFKRHIDKYLEEWKSGLNRKPLLVRGARQVGKSSTIRHLGKEFKYFVEINFERQKDIKTLFGYNLNVKNICAQLSAIYNTPIIPGETLLFFDEIQESQRAISSLRYFYEDYPELHVIAAGSLLEFTLKELLSFGVGRIRSMYMYPFSFDEFLEAQGLELQVSFKKNDADCEHPLPVPLHEDMVSQLRSYYLVGGMPEAVRIWVQTCNYKECGIVHNDILDTYQDDFKKYKTRISPLLLSQTLKSVVLQAGGKFVYAQVSNTADGTSVKEALSLLALAGLVTPVVHTAANGLPLGAEVNEKFRKFLFLDIGLMQSLLGIQAKDVLIANDMDFVNKGGLSEMFAGLELIKYDNYLSKPELYYWQRIERGAQAEVDYVISRKGKIYPVEVKANNSGSMQSMYKFLELKGSEYGIRTSLEPFSSYEKIKVVPLYALSNKVIQE</sequence>
<gene>
    <name evidence="3" type="ORF">DWW10_04175</name>
</gene>
<feature type="domain" description="AAA" evidence="1">
    <location>
        <begin position="21"/>
        <end position="155"/>
    </location>
</feature>
<evidence type="ECO:0000313" key="4">
    <source>
        <dbReference type="Proteomes" id="UP000283850"/>
    </source>
</evidence>
<proteinExistence type="predicted"/>
<dbReference type="RefSeq" id="WP_118420902.1">
    <property type="nucleotide sequence ID" value="NZ_QRZF01000002.1"/>
</dbReference>
<dbReference type="Pfam" id="PF13635">
    <property type="entry name" value="DUF4143"/>
    <property type="match status" value="1"/>
</dbReference>
<dbReference type="Proteomes" id="UP000283850">
    <property type="component" value="Unassembled WGS sequence"/>
</dbReference>
<evidence type="ECO:0000259" key="1">
    <source>
        <dbReference type="Pfam" id="PF13173"/>
    </source>
</evidence>
<organism evidence="3 4">
    <name type="scientific">Bacteroides intestinalis</name>
    <dbReference type="NCBI Taxonomy" id="329854"/>
    <lineage>
        <taxon>Bacteria</taxon>
        <taxon>Pseudomonadati</taxon>
        <taxon>Bacteroidota</taxon>
        <taxon>Bacteroidia</taxon>
        <taxon>Bacteroidales</taxon>
        <taxon>Bacteroidaceae</taxon>
        <taxon>Bacteroides</taxon>
    </lineage>
</organism>
<dbReference type="InterPro" id="IPR041682">
    <property type="entry name" value="AAA_14"/>
</dbReference>
<reference evidence="3 4" key="1">
    <citation type="submission" date="2018-08" db="EMBL/GenBank/DDBJ databases">
        <title>A genome reference for cultivated species of the human gut microbiota.</title>
        <authorList>
            <person name="Zou Y."/>
            <person name="Xue W."/>
            <person name="Luo G."/>
        </authorList>
    </citation>
    <scope>NUCLEOTIDE SEQUENCE [LARGE SCALE GENOMIC DNA]</scope>
    <source>
        <strain evidence="3 4">AF14-32</strain>
    </source>
</reference>
<dbReference type="InterPro" id="IPR025420">
    <property type="entry name" value="DUF4143"/>
</dbReference>
<dbReference type="AlphaFoldDB" id="A0A412YIM3"/>
<protein>
    <submittedName>
        <fullName evidence="3">DUF4143 domain-containing protein</fullName>
    </submittedName>
</protein>
<name>A0A412YIM3_9BACE</name>
<dbReference type="EMBL" id="QRZF01000002">
    <property type="protein sequence ID" value="RGV57254.1"/>
    <property type="molecule type" value="Genomic_DNA"/>
</dbReference>
<dbReference type="PANTHER" id="PTHR33295:SF7">
    <property type="entry name" value="ATPASE"/>
    <property type="match status" value="1"/>
</dbReference>
<comment type="caution">
    <text evidence="3">The sequence shown here is derived from an EMBL/GenBank/DDBJ whole genome shotgun (WGS) entry which is preliminary data.</text>
</comment>
<dbReference type="Pfam" id="PF13173">
    <property type="entry name" value="AAA_14"/>
    <property type="match status" value="1"/>
</dbReference>
<feature type="domain" description="DUF4143" evidence="2">
    <location>
        <begin position="226"/>
        <end position="393"/>
    </location>
</feature>
<dbReference type="PANTHER" id="PTHR33295">
    <property type="entry name" value="ATPASE"/>
    <property type="match status" value="1"/>
</dbReference>
<dbReference type="SUPFAM" id="SSF52540">
    <property type="entry name" value="P-loop containing nucleoside triphosphate hydrolases"/>
    <property type="match status" value="1"/>
</dbReference>
<dbReference type="InterPro" id="IPR027417">
    <property type="entry name" value="P-loop_NTPase"/>
</dbReference>
<accession>A0A412YIM3</accession>